<evidence type="ECO:0000313" key="1">
    <source>
        <dbReference type="EMBL" id="KKR13723.1"/>
    </source>
</evidence>
<dbReference type="Gene3D" id="3.30.420.40">
    <property type="match status" value="1"/>
</dbReference>
<comment type="caution">
    <text evidence="1">The sequence shown here is derived from an EMBL/GenBank/DDBJ whole genome shotgun (WGS) entry which is preliminary data.</text>
</comment>
<proteinExistence type="predicted"/>
<gene>
    <name evidence="1" type="ORF">UT40_C0011G0034</name>
</gene>
<sequence length="390" mass="43568">MGLFSWGKDKTRKASIGLIAIGSGGIEVAVVASGGQIIFSAGKDYIKTAGDNVAKFSSTISQTLNNVLSELQKSPIAKPIEYHCVLPAPLFLNTIRELEIKKNQPFIIEQKMIDHLLAESVVNFMAEKEIVSSGLVDDKNRLIENDIYQTELNGYRQTNILGQKVKELKLLQGLSYGSDQILKSFEEMIVATTHAKKIHFHTFPSTIFKAVDALIGAERDDYLVIDAGGEFTDIVVVHDRAPVTHFSFPYGLNSLGRNLAEQTKTSPTEAISTLKLYFQNKLTNEARDSFQKVLAGERQKWLDYFNKAFSAIAEETFIFPQVYLLGDDLSVFFVRDFLNDPSLRQLVLNKNEFHLSTIDSHLKSSSKKITMFNGRSSFIDLVAPIFSPLN</sequence>
<dbReference type="AlphaFoldDB" id="A0A0G0NE09"/>
<name>A0A0G0NE09_9BACT</name>
<reference evidence="1 2" key="1">
    <citation type="journal article" date="2015" name="Nature">
        <title>rRNA introns, odd ribosomes, and small enigmatic genomes across a large radiation of phyla.</title>
        <authorList>
            <person name="Brown C.T."/>
            <person name="Hug L.A."/>
            <person name="Thomas B.C."/>
            <person name="Sharon I."/>
            <person name="Castelle C.J."/>
            <person name="Singh A."/>
            <person name="Wilkins M.J."/>
            <person name="Williams K.H."/>
            <person name="Banfield J.F."/>
        </authorList>
    </citation>
    <scope>NUCLEOTIDE SEQUENCE [LARGE SCALE GENOMIC DNA]</scope>
</reference>
<dbReference type="EMBL" id="LBWQ01000011">
    <property type="protein sequence ID" value="KKR13723.1"/>
    <property type="molecule type" value="Genomic_DNA"/>
</dbReference>
<evidence type="ECO:0000313" key="2">
    <source>
        <dbReference type="Proteomes" id="UP000034690"/>
    </source>
</evidence>
<protein>
    <submittedName>
        <fullName evidence="1">Uncharacterized protein</fullName>
    </submittedName>
</protein>
<accession>A0A0G0NE09</accession>
<organism evidence="1 2">
    <name type="scientific">Candidatus Woesebacteria bacterium GW2011_GWA1_39_21b</name>
    <dbReference type="NCBI Taxonomy" id="1618551"/>
    <lineage>
        <taxon>Bacteria</taxon>
        <taxon>Candidatus Woeseibacteriota</taxon>
    </lineage>
</organism>
<dbReference type="Proteomes" id="UP000034690">
    <property type="component" value="Unassembled WGS sequence"/>
</dbReference>